<feature type="transmembrane region" description="Helical" evidence="9">
    <location>
        <begin position="201"/>
        <end position="220"/>
    </location>
</feature>
<dbReference type="PANTHER" id="PTHR33451:SF4">
    <property type="entry name" value="NA+_H+ ANTIPORTER"/>
    <property type="match status" value="1"/>
</dbReference>
<dbReference type="InterPro" id="IPR052180">
    <property type="entry name" value="NhaC_Na-H+_Antiporter"/>
</dbReference>
<dbReference type="RefSeq" id="WP_349188634.1">
    <property type="nucleotide sequence ID" value="NZ_JBBNPP010000006.1"/>
</dbReference>
<keyword evidence="5 9" id="KW-0812">Transmembrane</keyword>
<sequence>MENKNLKPKANGAALLPFIVFVLVYLATGIILNAMGVEMAFYQVAAPVCILPAIILAFIMFKGSIDDKFNDFVRGCGDENIIIMCLIYILAGAFATVSKASGGVDSVVNFALSLIPVQFITAGIFLISCFISISTGTSVGTISAVGPIAVGVATKGNLPLTLVLGALVGGAMFGDNLSVISDTTIAATRTQNVGMKDKFRANIKIAIPAAIITFIILLVVGKPEGEVVLDDLTYKFILIIPYLFVLISALAGMNVFLVLTSGIVLSGIIGIFTGGLTMMTFAQNIFAGFSGMFEIFLLSLLTGGLSYMVSSNGGIEWLVQKIRGFAKDVKSAEVSIALLTLLTDAATANNTVAIIIDGPVAKEISKDFKVDPRRSASFLDTFSCVMQGVIPYGAQILIAAGLTKELGALAVSPVQIIPFLWYQALLAVFAILSIFIRFADPNPKDKWDFENDVPLTETKTSTK</sequence>
<feature type="transmembrane region" description="Helical" evidence="9">
    <location>
        <begin position="81"/>
        <end position="98"/>
    </location>
</feature>
<proteinExistence type="inferred from homology"/>
<keyword evidence="3" id="KW-0050">Antiport</keyword>
<evidence type="ECO:0000256" key="6">
    <source>
        <dbReference type="ARBA" id="ARBA00022989"/>
    </source>
</evidence>
<organism evidence="11 12">
    <name type="scientific">Peptoniphilus senegalensis</name>
    <dbReference type="NCBI Taxonomy" id="1465757"/>
    <lineage>
        <taxon>Bacteria</taxon>
        <taxon>Bacillati</taxon>
        <taxon>Bacillota</taxon>
        <taxon>Tissierellia</taxon>
        <taxon>Tissierellales</taxon>
        <taxon>Peptoniphilaceae</taxon>
        <taxon>Peptoniphilus</taxon>
    </lineage>
</organism>
<keyword evidence="7 9" id="KW-0472">Membrane</keyword>
<accession>A0ABV1J0R8</accession>
<evidence type="ECO:0000256" key="2">
    <source>
        <dbReference type="ARBA" id="ARBA00022448"/>
    </source>
</evidence>
<evidence type="ECO:0000256" key="4">
    <source>
        <dbReference type="ARBA" id="ARBA00022475"/>
    </source>
</evidence>
<feature type="transmembrane region" description="Helical" evidence="9">
    <location>
        <begin position="420"/>
        <end position="439"/>
    </location>
</feature>
<evidence type="ECO:0000256" key="1">
    <source>
        <dbReference type="ARBA" id="ARBA00004651"/>
    </source>
</evidence>
<evidence type="ECO:0000256" key="9">
    <source>
        <dbReference type="SAM" id="Phobius"/>
    </source>
</evidence>
<dbReference type="Pfam" id="PF03553">
    <property type="entry name" value="Na_H_antiporter"/>
    <property type="match status" value="2"/>
</dbReference>
<dbReference type="Proteomes" id="UP001491691">
    <property type="component" value="Unassembled WGS sequence"/>
</dbReference>
<evidence type="ECO:0000313" key="11">
    <source>
        <dbReference type="EMBL" id="MEQ3346741.1"/>
    </source>
</evidence>
<keyword evidence="12" id="KW-1185">Reference proteome</keyword>
<feature type="transmembrane region" description="Helical" evidence="9">
    <location>
        <begin position="256"/>
        <end position="279"/>
    </location>
</feature>
<gene>
    <name evidence="11" type="ORF">AAA073_04725</name>
</gene>
<reference evidence="11 12" key="1">
    <citation type="submission" date="2024-04" db="EMBL/GenBank/DDBJ databases">
        <title>Human intestinal bacterial collection.</title>
        <authorList>
            <person name="Pauvert C."/>
            <person name="Hitch T.C.A."/>
            <person name="Clavel T."/>
        </authorList>
    </citation>
    <scope>NUCLEOTIDE SEQUENCE [LARGE SCALE GENOMIC DNA]</scope>
    <source>
        <strain evidence="11 12">CLA-SR-H019</strain>
    </source>
</reference>
<evidence type="ECO:0000256" key="8">
    <source>
        <dbReference type="ARBA" id="ARBA00038435"/>
    </source>
</evidence>
<keyword evidence="6 9" id="KW-1133">Transmembrane helix</keyword>
<evidence type="ECO:0000259" key="10">
    <source>
        <dbReference type="Pfam" id="PF03553"/>
    </source>
</evidence>
<evidence type="ECO:0000256" key="5">
    <source>
        <dbReference type="ARBA" id="ARBA00022692"/>
    </source>
</evidence>
<feature type="domain" description="Na+/H+ antiporter NhaC-like C-terminal" evidence="10">
    <location>
        <begin position="18"/>
        <end position="221"/>
    </location>
</feature>
<evidence type="ECO:0000313" key="12">
    <source>
        <dbReference type="Proteomes" id="UP001491691"/>
    </source>
</evidence>
<feature type="domain" description="Na+/H+ antiporter NhaC-like C-terminal" evidence="10">
    <location>
        <begin position="238"/>
        <end position="429"/>
    </location>
</feature>
<comment type="caution">
    <text evidence="11">The sequence shown here is derived from an EMBL/GenBank/DDBJ whole genome shotgun (WGS) entry which is preliminary data.</text>
</comment>
<feature type="transmembrane region" description="Helical" evidence="9">
    <location>
        <begin position="12"/>
        <end position="34"/>
    </location>
</feature>
<feature type="transmembrane region" description="Helical" evidence="9">
    <location>
        <begin position="232"/>
        <end position="251"/>
    </location>
</feature>
<feature type="transmembrane region" description="Helical" evidence="9">
    <location>
        <begin position="110"/>
        <end position="133"/>
    </location>
</feature>
<keyword evidence="4" id="KW-1003">Cell membrane</keyword>
<dbReference type="InterPro" id="IPR018461">
    <property type="entry name" value="Na/H_Antiport_NhaC-like_C"/>
</dbReference>
<comment type="similarity">
    <text evidence="8">Belongs to the NhaC Na(+)/H(+) (TC 2.A.35) antiporter family.</text>
</comment>
<name>A0ABV1J0R8_9FIRM</name>
<dbReference type="PANTHER" id="PTHR33451">
    <property type="entry name" value="MALATE-2H(+)/NA(+)-LACTATE ANTIPORTER"/>
    <property type="match status" value="1"/>
</dbReference>
<feature type="transmembrane region" description="Helical" evidence="9">
    <location>
        <begin position="285"/>
        <end position="309"/>
    </location>
</feature>
<comment type="subcellular location">
    <subcellularLocation>
        <location evidence="1">Cell membrane</location>
        <topology evidence="1">Multi-pass membrane protein</topology>
    </subcellularLocation>
</comment>
<evidence type="ECO:0000256" key="7">
    <source>
        <dbReference type="ARBA" id="ARBA00023136"/>
    </source>
</evidence>
<dbReference type="EMBL" id="JBBNPP010000006">
    <property type="protein sequence ID" value="MEQ3346741.1"/>
    <property type="molecule type" value="Genomic_DNA"/>
</dbReference>
<protein>
    <submittedName>
        <fullName evidence="11">Na+/H+ antiporter NhaC family protein</fullName>
    </submittedName>
</protein>
<feature type="transmembrane region" description="Helical" evidence="9">
    <location>
        <begin position="378"/>
        <end position="400"/>
    </location>
</feature>
<feature type="transmembrane region" description="Helical" evidence="9">
    <location>
        <begin position="40"/>
        <end position="61"/>
    </location>
</feature>
<evidence type="ECO:0000256" key="3">
    <source>
        <dbReference type="ARBA" id="ARBA00022449"/>
    </source>
</evidence>
<keyword evidence="2" id="KW-0813">Transport</keyword>